<reference evidence="2 3" key="1">
    <citation type="journal article" date="2024" name="G3 (Bethesda)">
        <title>Genome assembly of Hibiscus sabdariffa L. provides insights into metabolisms of medicinal natural products.</title>
        <authorList>
            <person name="Kim T."/>
        </authorList>
    </citation>
    <scope>NUCLEOTIDE SEQUENCE [LARGE SCALE GENOMIC DNA]</scope>
    <source>
        <strain evidence="2">TK-2024</strain>
        <tissue evidence="2">Old leaves</tissue>
    </source>
</reference>
<accession>A0ABR2QV28</accession>
<comment type="caution">
    <text evidence="2">The sequence shown here is derived from an EMBL/GenBank/DDBJ whole genome shotgun (WGS) entry which is preliminary data.</text>
</comment>
<feature type="region of interest" description="Disordered" evidence="1">
    <location>
        <begin position="1"/>
        <end position="32"/>
    </location>
</feature>
<evidence type="ECO:0000313" key="3">
    <source>
        <dbReference type="Proteomes" id="UP001396334"/>
    </source>
</evidence>
<dbReference type="Proteomes" id="UP001396334">
    <property type="component" value="Unassembled WGS sequence"/>
</dbReference>
<organism evidence="2 3">
    <name type="scientific">Hibiscus sabdariffa</name>
    <name type="common">roselle</name>
    <dbReference type="NCBI Taxonomy" id="183260"/>
    <lineage>
        <taxon>Eukaryota</taxon>
        <taxon>Viridiplantae</taxon>
        <taxon>Streptophyta</taxon>
        <taxon>Embryophyta</taxon>
        <taxon>Tracheophyta</taxon>
        <taxon>Spermatophyta</taxon>
        <taxon>Magnoliopsida</taxon>
        <taxon>eudicotyledons</taxon>
        <taxon>Gunneridae</taxon>
        <taxon>Pentapetalae</taxon>
        <taxon>rosids</taxon>
        <taxon>malvids</taxon>
        <taxon>Malvales</taxon>
        <taxon>Malvaceae</taxon>
        <taxon>Malvoideae</taxon>
        <taxon>Hibiscus</taxon>
    </lineage>
</organism>
<sequence>MNANSPYKQPASDLRLSPITSPSGSSIVGGGGGGACDSGWAMPFSMLGSHQSGDDEMINGERSGGGDGSWKKDGECEERIIRRGVGFQMFWCLGIVN</sequence>
<protein>
    <submittedName>
        <fullName evidence="2">Uncharacterized protein</fullName>
    </submittedName>
</protein>
<gene>
    <name evidence="2" type="ORF">V6N11_002113</name>
</gene>
<proteinExistence type="predicted"/>
<name>A0ABR2QV28_9ROSI</name>
<feature type="region of interest" description="Disordered" evidence="1">
    <location>
        <begin position="46"/>
        <end position="73"/>
    </location>
</feature>
<evidence type="ECO:0000313" key="2">
    <source>
        <dbReference type="EMBL" id="KAK9004311.1"/>
    </source>
</evidence>
<dbReference type="EMBL" id="JBBPBN010000031">
    <property type="protein sequence ID" value="KAK9004311.1"/>
    <property type="molecule type" value="Genomic_DNA"/>
</dbReference>
<keyword evidence="3" id="KW-1185">Reference proteome</keyword>
<evidence type="ECO:0000256" key="1">
    <source>
        <dbReference type="SAM" id="MobiDB-lite"/>
    </source>
</evidence>